<dbReference type="InterPro" id="IPR010998">
    <property type="entry name" value="Integrase_recombinase_N"/>
</dbReference>
<organism evidence="5 6">
    <name type="scientific">Desulfotruncus arcticus DSM 17038</name>
    <dbReference type="NCBI Taxonomy" id="1121424"/>
    <lineage>
        <taxon>Bacteria</taxon>
        <taxon>Bacillati</taxon>
        <taxon>Bacillota</taxon>
        <taxon>Clostridia</taxon>
        <taxon>Eubacteriales</taxon>
        <taxon>Desulfallaceae</taxon>
        <taxon>Desulfotruncus</taxon>
    </lineage>
</organism>
<dbReference type="PANTHER" id="PTHR30349">
    <property type="entry name" value="PHAGE INTEGRASE-RELATED"/>
    <property type="match status" value="1"/>
</dbReference>
<accession>A0A1I2N3R4</accession>
<sequence>MAQIRRRGPNKYAIIIYLGRDDTGKKLCHSETFYGSRPQAKLRADELELSLKKKYTGSKAGKMTLGEYLDQWLIVTKETYDEGTWAKNAWHVRRLKECVGDFSLHKLSIPEVQQALQGLNNSPRTKRDFFDTLRTAVRQAVVWGLLSNNPLEGLRRPKVPRKEAIVLGRKELYQLLEAAKGYRHYLVIRLLAVSGIRLGEVLGLKWEDVDFDKSTFKIQRSANCRKRILKDEPKNFSSRRTIQLDDETLKELARHKQVERCTNPDNLVFPALDGRPMKESAVRKTMNRALKKAGLEHIKLHGLRHTAGSIKLDAGEGLATVSAFLGHSSTATTAAIYAHAIRGGVSIANYLESDSLSD</sequence>
<evidence type="ECO:0000259" key="4">
    <source>
        <dbReference type="PROSITE" id="PS51898"/>
    </source>
</evidence>
<proteinExistence type="inferred from homology"/>
<feature type="domain" description="Tyr recombinase" evidence="4">
    <location>
        <begin position="162"/>
        <end position="352"/>
    </location>
</feature>
<dbReference type="Pfam" id="PF00589">
    <property type="entry name" value="Phage_integrase"/>
    <property type="match status" value="1"/>
</dbReference>
<comment type="similarity">
    <text evidence="1">Belongs to the 'phage' integrase family.</text>
</comment>
<dbReference type="InterPro" id="IPR013762">
    <property type="entry name" value="Integrase-like_cat_sf"/>
</dbReference>
<reference evidence="6" key="1">
    <citation type="submission" date="2016-10" db="EMBL/GenBank/DDBJ databases">
        <authorList>
            <person name="Varghese N."/>
            <person name="Submissions S."/>
        </authorList>
    </citation>
    <scope>NUCLEOTIDE SEQUENCE [LARGE SCALE GENOMIC DNA]</scope>
    <source>
        <strain evidence="6">DSM 17038</strain>
    </source>
</reference>
<evidence type="ECO:0000256" key="2">
    <source>
        <dbReference type="ARBA" id="ARBA00023125"/>
    </source>
</evidence>
<dbReference type="PROSITE" id="PS51898">
    <property type="entry name" value="TYR_RECOMBINASE"/>
    <property type="match status" value="1"/>
</dbReference>
<dbReference type="InterPro" id="IPR011010">
    <property type="entry name" value="DNA_brk_join_enz"/>
</dbReference>
<protein>
    <submittedName>
        <fullName evidence="5">Site-specific recombinase XerD</fullName>
    </submittedName>
</protein>
<keyword evidence="2" id="KW-0238">DNA-binding</keyword>
<dbReference type="SUPFAM" id="SSF56349">
    <property type="entry name" value="DNA breaking-rejoining enzymes"/>
    <property type="match status" value="1"/>
</dbReference>
<dbReference type="GO" id="GO:0003677">
    <property type="term" value="F:DNA binding"/>
    <property type="evidence" value="ECO:0007669"/>
    <property type="project" value="UniProtKB-KW"/>
</dbReference>
<dbReference type="InterPro" id="IPR050090">
    <property type="entry name" value="Tyrosine_recombinase_XerCD"/>
</dbReference>
<evidence type="ECO:0000256" key="3">
    <source>
        <dbReference type="ARBA" id="ARBA00023172"/>
    </source>
</evidence>
<evidence type="ECO:0000313" key="5">
    <source>
        <dbReference type="EMBL" id="SFF97750.1"/>
    </source>
</evidence>
<keyword evidence="6" id="KW-1185">Reference proteome</keyword>
<dbReference type="Gene3D" id="1.10.150.130">
    <property type="match status" value="1"/>
</dbReference>
<dbReference type="EMBL" id="FOOX01000001">
    <property type="protein sequence ID" value="SFF97750.1"/>
    <property type="molecule type" value="Genomic_DNA"/>
</dbReference>
<name>A0A1I2N3R4_9FIRM</name>
<dbReference type="Gene3D" id="1.10.443.10">
    <property type="entry name" value="Intergrase catalytic core"/>
    <property type="match status" value="1"/>
</dbReference>
<dbReference type="CDD" id="cd01189">
    <property type="entry name" value="INT_ICEBs1_C_like"/>
    <property type="match status" value="1"/>
</dbReference>
<gene>
    <name evidence="5" type="ORF">SAMN05660649_00301</name>
</gene>
<dbReference type="GO" id="GO:0015074">
    <property type="term" value="P:DNA integration"/>
    <property type="evidence" value="ECO:0007669"/>
    <property type="project" value="InterPro"/>
</dbReference>
<evidence type="ECO:0000313" key="6">
    <source>
        <dbReference type="Proteomes" id="UP000199337"/>
    </source>
</evidence>
<evidence type="ECO:0000256" key="1">
    <source>
        <dbReference type="ARBA" id="ARBA00008857"/>
    </source>
</evidence>
<dbReference type="OrthoDB" id="9785687at2"/>
<dbReference type="InterPro" id="IPR002104">
    <property type="entry name" value="Integrase_catalytic"/>
</dbReference>
<dbReference type="STRING" id="341036.SAMN05660649_00301"/>
<dbReference type="AlphaFoldDB" id="A0A1I2N3R4"/>
<dbReference type="RefSeq" id="WP_092468000.1">
    <property type="nucleotide sequence ID" value="NZ_FOOX01000001.1"/>
</dbReference>
<dbReference type="Proteomes" id="UP000199337">
    <property type="component" value="Unassembled WGS sequence"/>
</dbReference>
<dbReference type="GO" id="GO:0006310">
    <property type="term" value="P:DNA recombination"/>
    <property type="evidence" value="ECO:0007669"/>
    <property type="project" value="UniProtKB-KW"/>
</dbReference>
<keyword evidence="3" id="KW-0233">DNA recombination</keyword>
<dbReference type="PANTHER" id="PTHR30349:SF64">
    <property type="entry name" value="PROPHAGE INTEGRASE INTD-RELATED"/>
    <property type="match status" value="1"/>
</dbReference>